<feature type="domain" description="N-acetyltransferase" evidence="3">
    <location>
        <begin position="2"/>
        <end position="146"/>
    </location>
</feature>
<dbReference type="InterPro" id="IPR043690">
    <property type="entry name" value="RimI"/>
</dbReference>
<dbReference type="KEGG" id="shd:SUTH_02255"/>
<comment type="caution">
    <text evidence="1">Lacks conserved residue(s) required for the propagation of feature annotation.</text>
</comment>
<feature type="active site" description="Proton donor" evidence="1">
    <location>
        <position position="115"/>
    </location>
</feature>
<dbReference type="EC" id="2.3.1.266" evidence="1 2"/>
<dbReference type="Pfam" id="PF00583">
    <property type="entry name" value="Acetyltransf_1"/>
    <property type="match status" value="1"/>
</dbReference>
<comment type="similarity">
    <text evidence="1 2">Belongs to the acetyltransferase family. RimI subfamily.</text>
</comment>
<comment type="subcellular location">
    <subcellularLocation>
        <location evidence="1 2">Cytoplasm</location>
    </subcellularLocation>
</comment>
<evidence type="ECO:0000313" key="5">
    <source>
        <dbReference type="Proteomes" id="UP000031637"/>
    </source>
</evidence>
<dbReference type="STRING" id="1223802.SUTH_02255"/>
<dbReference type="InterPro" id="IPR016181">
    <property type="entry name" value="Acyl_CoA_acyltransferase"/>
</dbReference>
<dbReference type="SUPFAM" id="SSF55729">
    <property type="entry name" value="Acyl-CoA N-acyltransferases (Nat)"/>
    <property type="match status" value="1"/>
</dbReference>
<dbReference type="PROSITE" id="PS51186">
    <property type="entry name" value="GNAT"/>
    <property type="match status" value="1"/>
</dbReference>
<keyword evidence="1 2" id="KW-0963">Cytoplasm</keyword>
<protein>
    <recommendedName>
        <fullName evidence="1 2">[Ribosomal protein bS18]-alanine N-acetyltransferase</fullName>
        <ecNumber evidence="1 2">2.3.1.266</ecNumber>
    </recommendedName>
</protein>
<dbReference type="Proteomes" id="UP000031637">
    <property type="component" value="Chromosome"/>
</dbReference>
<evidence type="ECO:0000256" key="2">
    <source>
        <dbReference type="RuleBase" id="RU363094"/>
    </source>
</evidence>
<dbReference type="PANTHER" id="PTHR43617:SF35">
    <property type="entry name" value="[RIBOSOMAL PROTEIN BS18]-ALANINE N-ACETYLTRANSFERASE"/>
    <property type="match status" value="1"/>
</dbReference>
<dbReference type="AlphaFoldDB" id="W0SH07"/>
<dbReference type="Gene3D" id="3.40.630.30">
    <property type="match status" value="1"/>
</dbReference>
<dbReference type="PANTHER" id="PTHR43617">
    <property type="entry name" value="L-AMINO ACID N-ACETYLTRANSFERASE"/>
    <property type="match status" value="1"/>
</dbReference>
<keyword evidence="1" id="KW-0012">Acyltransferase</keyword>
<keyword evidence="1 4" id="KW-0808">Transferase</keyword>
<gene>
    <name evidence="1" type="primary">rimI</name>
    <name evidence="4" type="ORF">SUTH_02255</name>
</gene>
<dbReference type="InterPro" id="IPR006464">
    <property type="entry name" value="AcTrfase_RimI/Ard1"/>
</dbReference>
<dbReference type="InterPro" id="IPR050276">
    <property type="entry name" value="MshD_Acetyltransferase"/>
</dbReference>
<comment type="catalytic activity">
    <reaction evidence="1 2">
        <text>N-terminal L-alanyl-[ribosomal protein bS18] + acetyl-CoA = N-terminal N(alpha)-acetyl-L-alanyl-[ribosomal protein bS18] + CoA + H(+)</text>
        <dbReference type="Rhea" id="RHEA:43756"/>
        <dbReference type="Rhea" id="RHEA-COMP:10676"/>
        <dbReference type="Rhea" id="RHEA-COMP:10677"/>
        <dbReference type="ChEBI" id="CHEBI:15378"/>
        <dbReference type="ChEBI" id="CHEBI:57287"/>
        <dbReference type="ChEBI" id="CHEBI:57288"/>
        <dbReference type="ChEBI" id="CHEBI:64718"/>
        <dbReference type="ChEBI" id="CHEBI:83683"/>
        <dbReference type="EC" id="2.3.1.266"/>
    </reaction>
</comment>
<feature type="active site" description="Proton acceptor" evidence="1">
    <location>
        <position position="103"/>
    </location>
</feature>
<dbReference type="GO" id="GO:0008999">
    <property type="term" value="F:protein-N-terminal-alanine acetyltransferase activity"/>
    <property type="evidence" value="ECO:0007669"/>
    <property type="project" value="UniProtKB-UniRule"/>
</dbReference>
<dbReference type="EMBL" id="AP012547">
    <property type="protein sequence ID" value="BAO30045.1"/>
    <property type="molecule type" value="Genomic_DNA"/>
</dbReference>
<proteinExistence type="inferred from homology"/>
<evidence type="ECO:0000259" key="3">
    <source>
        <dbReference type="PROSITE" id="PS51186"/>
    </source>
</evidence>
<sequence>MVCYPSMTDADLEAVAAAEARIHPFPWTRGNFADSLVAGHGAWLAQEDGRMTGYAVMMQVLDEAHLLNISILPELQRGGRGSALLNQLFDRARTHAATRMLLEVRPSNASGLGFYSHHGFTEIGRRRDYYQTHEGREDAIVMVLDL</sequence>
<dbReference type="InterPro" id="IPR000182">
    <property type="entry name" value="GNAT_dom"/>
</dbReference>
<comment type="function">
    <text evidence="1 2">Acetylates the N-terminal alanine of ribosomal protein bS18.</text>
</comment>
<dbReference type="NCBIfam" id="TIGR01575">
    <property type="entry name" value="rimI"/>
    <property type="match status" value="1"/>
</dbReference>
<dbReference type="HAMAP" id="MF_02210">
    <property type="entry name" value="RimI"/>
    <property type="match status" value="1"/>
</dbReference>
<evidence type="ECO:0000256" key="1">
    <source>
        <dbReference type="HAMAP-Rule" id="MF_02210"/>
    </source>
</evidence>
<dbReference type="GO" id="GO:0005737">
    <property type="term" value="C:cytoplasm"/>
    <property type="evidence" value="ECO:0007669"/>
    <property type="project" value="UniProtKB-SubCell"/>
</dbReference>
<dbReference type="CDD" id="cd04301">
    <property type="entry name" value="NAT_SF"/>
    <property type="match status" value="1"/>
</dbReference>
<reference evidence="4 5" key="1">
    <citation type="journal article" date="2014" name="Syst. Appl. Microbiol.">
        <title>Complete genomes of freshwater sulfur oxidizers Sulfuricella denitrificans skB26 and Sulfuritalea hydrogenivorans sk43H: genetic insights into the sulfur oxidation pathway of betaproteobacteria.</title>
        <authorList>
            <person name="Watanabe T."/>
            <person name="Kojima H."/>
            <person name="Fukui M."/>
        </authorList>
    </citation>
    <scope>NUCLEOTIDE SEQUENCE [LARGE SCALE GENOMIC DNA]</scope>
    <source>
        <strain evidence="4">DSM22779</strain>
    </source>
</reference>
<evidence type="ECO:0000313" key="4">
    <source>
        <dbReference type="EMBL" id="BAO30045.1"/>
    </source>
</evidence>
<name>W0SH07_9PROT</name>
<organism evidence="4 5">
    <name type="scientific">Sulfuritalea hydrogenivorans sk43H</name>
    <dbReference type="NCBI Taxonomy" id="1223802"/>
    <lineage>
        <taxon>Bacteria</taxon>
        <taxon>Pseudomonadati</taxon>
        <taxon>Pseudomonadota</taxon>
        <taxon>Betaproteobacteria</taxon>
        <taxon>Nitrosomonadales</taxon>
        <taxon>Sterolibacteriaceae</taxon>
        <taxon>Sulfuritalea</taxon>
    </lineage>
</organism>
<accession>W0SH07</accession>
<keyword evidence="5" id="KW-1185">Reference proteome</keyword>
<dbReference type="HOGENOM" id="CLU_013985_23_2_4"/>
<feature type="binding site" evidence="1">
    <location>
        <position position="108"/>
    </location>
    <ligand>
        <name>acetyl-CoA</name>
        <dbReference type="ChEBI" id="CHEBI:57288"/>
    </ligand>
</feature>